<dbReference type="RefSeq" id="WP_386766803.1">
    <property type="nucleotide sequence ID" value="NZ_JBHSTI010000008.1"/>
</dbReference>
<organism evidence="1 2">
    <name type="scientific">Longivirga aurantiaca</name>
    <dbReference type="NCBI Taxonomy" id="1837743"/>
    <lineage>
        <taxon>Bacteria</taxon>
        <taxon>Bacillati</taxon>
        <taxon>Actinomycetota</taxon>
        <taxon>Actinomycetes</taxon>
        <taxon>Sporichthyales</taxon>
        <taxon>Sporichthyaceae</taxon>
        <taxon>Longivirga</taxon>
    </lineage>
</organism>
<proteinExistence type="predicted"/>
<dbReference type="SUPFAM" id="SSF159888">
    <property type="entry name" value="YdhG-like"/>
    <property type="match status" value="1"/>
</dbReference>
<accession>A0ABW1T2L4</accession>
<dbReference type="EMBL" id="JBHSTI010000008">
    <property type="protein sequence ID" value="MFC6238519.1"/>
    <property type="molecule type" value="Genomic_DNA"/>
</dbReference>
<evidence type="ECO:0000313" key="2">
    <source>
        <dbReference type="Proteomes" id="UP001596138"/>
    </source>
</evidence>
<protein>
    <submittedName>
        <fullName evidence="1">DUF1801 domain-containing protein</fullName>
    </submittedName>
</protein>
<sequence length="129" mass="13972">MAGAGPDVGTFLAASGHARLEEVLTLREALHAGIPGLDERIKWNAPSLGPDGTDRITFRLQPGDRVELVLHRGTSVRSMDGFAFDDADGLIAWAAPDRGVVVVRDSADLEARLPQIVDTCRRWVEATRD</sequence>
<comment type="caution">
    <text evidence="1">The sequence shown here is derived from an EMBL/GenBank/DDBJ whole genome shotgun (WGS) entry which is preliminary data.</text>
</comment>
<reference evidence="2" key="1">
    <citation type="journal article" date="2019" name="Int. J. Syst. Evol. Microbiol.">
        <title>The Global Catalogue of Microorganisms (GCM) 10K type strain sequencing project: providing services to taxonomists for standard genome sequencing and annotation.</title>
        <authorList>
            <consortium name="The Broad Institute Genomics Platform"/>
            <consortium name="The Broad Institute Genome Sequencing Center for Infectious Disease"/>
            <person name="Wu L."/>
            <person name="Ma J."/>
        </authorList>
    </citation>
    <scope>NUCLEOTIDE SEQUENCE [LARGE SCALE GENOMIC DNA]</scope>
    <source>
        <strain evidence="2">CGMCC 4.7317</strain>
    </source>
</reference>
<dbReference type="Proteomes" id="UP001596138">
    <property type="component" value="Unassembled WGS sequence"/>
</dbReference>
<name>A0ABW1T2L4_9ACTN</name>
<evidence type="ECO:0000313" key="1">
    <source>
        <dbReference type="EMBL" id="MFC6238519.1"/>
    </source>
</evidence>
<keyword evidence="2" id="KW-1185">Reference proteome</keyword>
<gene>
    <name evidence="1" type="ORF">ACFQGU_11570</name>
</gene>